<evidence type="ECO:0000313" key="2">
    <source>
        <dbReference type="Proteomes" id="UP000675880"/>
    </source>
</evidence>
<dbReference type="RefSeq" id="WP_213040361.1">
    <property type="nucleotide sequence ID" value="NZ_CAJNBJ010000001.1"/>
</dbReference>
<protein>
    <submittedName>
        <fullName evidence="1">Uncharacterized protein</fullName>
    </submittedName>
</protein>
<dbReference type="EMBL" id="CAJNBJ010000001">
    <property type="protein sequence ID" value="CAE6696527.1"/>
    <property type="molecule type" value="Genomic_DNA"/>
</dbReference>
<evidence type="ECO:0000313" key="1">
    <source>
        <dbReference type="EMBL" id="CAE6696527.1"/>
    </source>
</evidence>
<comment type="caution">
    <text evidence="1">The sequence shown here is derived from an EMBL/GenBank/DDBJ whole genome shotgun (WGS) entry which is preliminary data.</text>
</comment>
<proteinExistence type="predicted"/>
<dbReference type="Proteomes" id="UP000675880">
    <property type="component" value="Unassembled WGS sequence"/>
</dbReference>
<accession>A0ABN7KJE2</accession>
<organism evidence="1 2">
    <name type="scientific">Nitrospira defluvii</name>
    <dbReference type="NCBI Taxonomy" id="330214"/>
    <lineage>
        <taxon>Bacteria</taxon>
        <taxon>Pseudomonadati</taxon>
        <taxon>Nitrospirota</taxon>
        <taxon>Nitrospiria</taxon>
        <taxon>Nitrospirales</taxon>
        <taxon>Nitrospiraceae</taxon>
        <taxon>Nitrospira</taxon>
    </lineage>
</organism>
<keyword evidence="2" id="KW-1185">Reference proteome</keyword>
<reference evidence="1 2" key="1">
    <citation type="submission" date="2021-02" db="EMBL/GenBank/DDBJ databases">
        <authorList>
            <person name="Han P."/>
        </authorList>
    </citation>
    <scope>NUCLEOTIDE SEQUENCE [LARGE SCALE GENOMIC DNA]</scope>
    <source>
        <strain evidence="1">Candidatus Nitrospira sp. ZN2</strain>
    </source>
</reference>
<gene>
    <name evidence="1" type="ORF">NSPZN2_10483</name>
</gene>
<name>A0ABN7KJE2_9BACT</name>
<sequence>MTDHILQAYREVEMAMERYTLLLDEHVAALQTSKPVDLERLERMTHGARAMRDSSLIYLSYAKYIACGMPESPDLVEDDLQG</sequence>